<feature type="transmembrane region" description="Helical" evidence="7">
    <location>
        <begin position="6"/>
        <end position="27"/>
    </location>
</feature>
<keyword evidence="6 7" id="KW-0472">Membrane</keyword>
<dbReference type="GO" id="GO:0006813">
    <property type="term" value="P:potassium ion transport"/>
    <property type="evidence" value="ECO:0007669"/>
    <property type="project" value="InterPro"/>
</dbReference>
<dbReference type="GO" id="GO:1902600">
    <property type="term" value="P:proton transmembrane transport"/>
    <property type="evidence" value="ECO:0007669"/>
    <property type="project" value="InterPro"/>
</dbReference>
<proteinExistence type="inferred from homology"/>
<keyword evidence="4 7" id="KW-0812">Transmembrane</keyword>
<dbReference type="AlphaFoldDB" id="A0A3B0W8M1"/>
<dbReference type="InterPro" id="IPR038770">
    <property type="entry name" value="Na+/solute_symporter_sf"/>
</dbReference>
<dbReference type="PANTHER" id="PTHR42751">
    <property type="entry name" value="SODIUM/HYDROGEN EXCHANGER FAMILY/TRKA DOMAIN PROTEIN"/>
    <property type="match status" value="1"/>
</dbReference>
<name>A0A3B0W8M1_9ZZZZ</name>
<evidence type="ECO:0000256" key="3">
    <source>
        <dbReference type="ARBA" id="ARBA00022448"/>
    </source>
</evidence>
<dbReference type="PROSITE" id="PS51201">
    <property type="entry name" value="RCK_N"/>
    <property type="match status" value="1"/>
</dbReference>
<dbReference type="GO" id="GO:0015297">
    <property type="term" value="F:antiporter activity"/>
    <property type="evidence" value="ECO:0007669"/>
    <property type="project" value="InterPro"/>
</dbReference>
<feature type="transmembrane region" description="Helical" evidence="7">
    <location>
        <begin position="299"/>
        <end position="321"/>
    </location>
</feature>
<reference evidence="9" key="1">
    <citation type="submission" date="2018-06" db="EMBL/GenBank/DDBJ databases">
        <authorList>
            <person name="Zhirakovskaya E."/>
        </authorList>
    </citation>
    <scope>NUCLEOTIDE SEQUENCE</scope>
</reference>
<keyword evidence="3" id="KW-0813">Transport</keyword>
<evidence type="ECO:0000256" key="4">
    <source>
        <dbReference type="ARBA" id="ARBA00022692"/>
    </source>
</evidence>
<sequence length="552" mass="59698">MVSIMFESAFIELSVLLAVSAVAGGVAMLFRQPLIVAFIAVGILVGPAGFGMVSLNEQIELLAHIGIAILLFVVGLKLDLHIIKTMGIVALFTGLGQVVFTSVFGFLIALSLGLDPIPALYVAVALTFSSTIIIVKLLSDKGELDALHGRIAIGFLIVQDIVVVLAMIGLTATGQAQESSSIGFEFFMVLVKGVLMLLVVALLMRYVIPKLLNRLAHSPELLILFAISWAMMGATAGYLLGFSQEVGAFLAGISLASTHYRELIGARLVSLRDFLLLFFFISLGASLEMETLGSQVGDALLLSVFVLVGNPLIVMVIMGYMGYRKRTGFLAGLTVAQISEFSLILAALGFSLGHINQETVGLVTLVGLITISASTYMILYSQQLYGFLSPYLGVFERKEAYREVALDQQVTAQPAEIIVFGLGRFGMVIAQTLQQQGVNVLAVDFDPLLIQQSAEHAVPTRYGDAEDPEFIRSLPLTEATWVVSTLRDRHINMALFQSLKSSDFRGKIALAVNKPSEMAKFKTLGVDMVLLPYHDAAIETVQRLRADKDNKE</sequence>
<dbReference type="GO" id="GO:0016020">
    <property type="term" value="C:membrane"/>
    <property type="evidence" value="ECO:0007669"/>
    <property type="project" value="UniProtKB-SubCell"/>
</dbReference>
<comment type="similarity">
    <text evidence="2">Belongs to the monovalent cation:proton antiporter 2 (CPA2) transporter (TC 2.A.37) family.</text>
</comment>
<evidence type="ECO:0000259" key="8">
    <source>
        <dbReference type="PROSITE" id="PS51201"/>
    </source>
</evidence>
<evidence type="ECO:0000256" key="7">
    <source>
        <dbReference type="SAM" id="Phobius"/>
    </source>
</evidence>
<feature type="transmembrane region" description="Helical" evidence="7">
    <location>
        <begin position="119"/>
        <end position="139"/>
    </location>
</feature>
<gene>
    <name evidence="9" type="ORF">MNBD_GAMMA04-1069</name>
</gene>
<feature type="transmembrane region" description="Helical" evidence="7">
    <location>
        <begin position="61"/>
        <end position="80"/>
    </location>
</feature>
<feature type="transmembrane region" description="Helical" evidence="7">
    <location>
        <begin position="34"/>
        <end position="55"/>
    </location>
</feature>
<dbReference type="PANTHER" id="PTHR42751:SF3">
    <property type="entry name" value="SODIUM_GLUTAMATE SYMPORTER"/>
    <property type="match status" value="1"/>
</dbReference>
<feature type="transmembrane region" description="Helical" evidence="7">
    <location>
        <begin position="220"/>
        <end position="240"/>
    </location>
</feature>
<protein>
    <submittedName>
        <fullName evidence="9">Glutathione-regulated potassium-efflux system protein KefB</fullName>
    </submittedName>
</protein>
<dbReference type="Pfam" id="PF00999">
    <property type="entry name" value="Na_H_Exchanger"/>
    <property type="match status" value="1"/>
</dbReference>
<organism evidence="9">
    <name type="scientific">hydrothermal vent metagenome</name>
    <dbReference type="NCBI Taxonomy" id="652676"/>
    <lineage>
        <taxon>unclassified sequences</taxon>
        <taxon>metagenomes</taxon>
        <taxon>ecological metagenomes</taxon>
    </lineage>
</organism>
<comment type="subcellular location">
    <subcellularLocation>
        <location evidence="1">Membrane</location>
        <topology evidence="1">Multi-pass membrane protein</topology>
    </subcellularLocation>
</comment>
<feature type="transmembrane region" description="Helical" evidence="7">
    <location>
        <begin position="186"/>
        <end position="208"/>
    </location>
</feature>
<dbReference type="InterPro" id="IPR006153">
    <property type="entry name" value="Cation/H_exchanger_TM"/>
</dbReference>
<feature type="transmembrane region" description="Helical" evidence="7">
    <location>
        <begin position="271"/>
        <end position="287"/>
    </location>
</feature>
<feature type="domain" description="RCK N-terminal" evidence="8">
    <location>
        <begin position="414"/>
        <end position="530"/>
    </location>
</feature>
<accession>A0A3B0W8M1</accession>
<dbReference type="Pfam" id="PF02254">
    <property type="entry name" value="TrkA_N"/>
    <property type="match status" value="1"/>
</dbReference>
<evidence type="ECO:0000256" key="5">
    <source>
        <dbReference type="ARBA" id="ARBA00022989"/>
    </source>
</evidence>
<feature type="transmembrane region" description="Helical" evidence="7">
    <location>
        <begin position="359"/>
        <end position="379"/>
    </location>
</feature>
<dbReference type="InterPro" id="IPR003148">
    <property type="entry name" value="RCK_N"/>
</dbReference>
<evidence type="ECO:0000256" key="1">
    <source>
        <dbReference type="ARBA" id="ARBA00004141"/>
    </source>
</evidence>
<feature type="transmembrane region" description="Helical" evidence="7">
    <location>
        <begin position="151"/>
        <end position="174"/>
    </location>
</feature>
<dbReference type="Gene3D" id="1.20.1530.20">
    <property type="match status" value="1"/>
</dbReference>
<dbReference type="Gene3D" id="3.40.50.720">
    <property type="entry name" value="NAD(P)-binding Rossmann-like Domain"/>
    <property type="match status" value="1"/>
</dbReference>
<evidence type="ECO:0000313" key="9">
    <source>
        <dbReference type="EMBL" id="VAW47552.1"/>
    </source>
</evidence>
<dbReference type="EMBL" id="UOFB01000207">
    <property type="protein sequence ID" value="VAW47552.1"/>
    <property type="molecule type" value="Genomic_DNA"/>
</dbReference>
<evidence type="ECO:0000256" key="2">
    <source>
        <dbReference type="ARBA" id="ARBA00005551"/>
    </source>
</evidence>
<feature type="transmembrane region" description="Helical" evidence="7">
    <location>
        <begin position="328"/>
        <end position="353"/>
    </location>
</feature>
<dbReference type="InterPro" id="IPR036291">
    <property type="entry name" value="NAD(P)-bd_dom_sf"/>
</dbReference>
<evidence type="ECO:0000256" key="6">
    <source>
        <dbReference type="ARBA" id="ARBA00023136"/>
    </source>
</evidence>
<keyword evidence="5 7" id="KW-1133">Transmembrane helix</keyword>
<dbReference type="SUPFAM" id="SSF51735">
    <property type="entry name" value="NAD(P)-binding Rossmann-fold domains"/>
    <property type="match status" value="1"/>
</dbReference>
<feature type="transmembrane region" description="Helical" evidence="7">
    <location>
        <begin position="87"/>
        <end position="113"/>
    </location>
</feature>